<keyword evidence="2" id="KW-0217">Developmental protein</keyword>
<dbReference type="Gene3D" id="3.90.228.10">
    <property type="match status" value="1"/>
</dbReference>
<name>A0AAV9FNG7_ACOCL</name>
<evidence type="ECO:0000259" key="7">
    <source>
        <dbReference type="PROSITE" id="PS51879"/>
    </source>
</evidence>
<evidence type="ECO:0000256" key="3">
    <source>
        <dbReference type="ARBA" id="ARBA00023016"/>
    </source>
</evidence>
<evidence type="ECO:0000313" key="8">
    <source>
        <dbReference type="EMBL" id="KAK1326418.1"/>
    </source>
</evidence>
<dbReference type="AlphaFoldDB" id="A0AAV9FNG7"/>
<feature type="domain" description="PARP catalytic" evidence="6">
    <location>
        <begin position="297"/>
        <end position="513"/>
    </location>
</feature>
<dbReference type="InterPro" id="IPR057823">
    <property type="entry name" value="WWE_RCD1"/>
</dbReference>
<dbReference type="InterPro" id="IPR012317">
    <property type="entry name" value="Poly(ADP-ribose)pol_cat_dom"/>
</dbReference>
<keyword evidence="3" id="KW-0346">Stress response</keyword>
<feature type="domain" description="RST" evidence="7">
    <location>
        <begin position="559"/>
        <end position="630"/>
    </location>
</feature>
<protein>
    <submittedName>
        <fullName evidence="8">Inactive poly [ADP-ribose] polymerase RCD1</fullName>
    </submittedName>
</protein>
<evidence type="ECO:0000313" key="9">
    <source>
        <dbReference type="Proteomes" id="UP001180020"/>
    </source>
</evidence>
<feature type="region of interest" description="Disordered" evidence="5">
    <location>
        <begin position="626"/>
        <end position="646"/>
    </location>
</feature>
<keyword evidence="4" id="KW-0539">Nucleus</keyword>
<dbReference type="Pfam" id="PF23467">
    <property type="entry name" value="WWE_5"/>
    <property type="match status" value="1"/>
</dbReference>
<dbReference type="GO" id="GO:0003950">
    <property type="term" value="F:NAD+ poly-ADP-ribosyltransferase activity"/>
    <property type="evidence" value="ECO:0007669"/>
    <property type="project" value="InterPro"/>
</dbReference>
<dbReference type="InterPro" id="IPR022003">
    <property type="entry name" value="RST"/>
</dbReference>
<evidence type="ECO:0000256" key="1">
    <source>
        <dbReference type="ARBA" id="ARBA00004123"/>
    </source>
</evidence>
<dbReference type="PROSITE" id="PS51879">
    <property type="entry name" value="RST"/>
    <property type="match status" value="1"/>
</dbReference>
<gene>
    <name evidence="8" type="primary">RCD1</name>
    <name evidence="8" type="ORF">QJS10_CPA01g02957</name>
</gene>
<keyword evidence="9" id="KW-1185">Reference proteome</keyword>
<evidence type="ECO:0000259" key="6">
    <source>
        <dbReference type="PROSITE" id="PS51059"/>
    </source>
</evidence>
<reference evidence="8" key="1">
    <citation type="journal article" date="2023" name="Nat. Commun.">
        <title>Diploid and tetraploid genomes of Acorus and the evolution of monocots.</title>
        <authorList>
            <person name="Ma L."/>
            <person name="Liu K.W."/>
            <person name="Li Z."/>
            <person name="Hsiao Y.Y."/>
            <person name="Qi Y."/>
            <person name="Fu T."/>
            <person name="Tang G.D."/>
            <person name="Zhang D."/>
            <person name="Sun W.H."/>
            <person name="Liu D.K."/>
            <person name="Li Y."/>
            <person name="Chen G.Z."/>
            <person name="Liu X.D."/>
            <person name="Liao X.Y."/>
            <person name="Jiang Y.T."/>
            <person name="Yu X."/>
            <person name="Hao Y."/>
            <person name="Huang J."/>
            <person name="Zhao X.W."/>
            <person name="Ke S."/>
            <person name="Chen Y.Y."/>
            <person name="Wu W.L."/>
            <person name="Hsu J.L."/>
            <person name="Lin Y.F."/>
            <person name="Huang M.D."/>
            <person name="Li C.Y."/>
            <person name="Huang L."/>
            <person name="Wang Z.W."/>
            <person name="Zhao X."/>
            <person name="Zhong W.Y."/>
            <person name="Peng D.H."/>
            <person name="Ahmad S."/>
            <person name="Lan S."/>
            <person name="Zhang J.S."/>
            <person name="Tsai W.C."/>
            <person name="Van de Peer Y."/>
            <person name="Liu Z.J."/>
        </authorList>
    </citation>
    <scope>NUCLEOTIDE SEQUENCE</scope>
    <source>
        <strain evidence="8">CP</strain>
    </source>
</reference>
<dbReference type="PANTHER" id="PTHR32263">
    <property type="entry name" value="INACTIVE POLY [ADP-RIBOSE] POLYMERASE SRO4-RELATED"/>
    <property type="match status" value="1"/>
</dbReference>
<dbReference type="SUPFAM" id="SSF56399">
    <property type="entry name" value="ADP-ribosylation"/>
    <property type="match status" value="1"/>
</dbReference>
<evidence type="ECO:0000256" key="2">
    <source>
        <dbReference type="ARBA" id="ARBA00022473"/>
    </source>
</evidence>
<organism evidence="8 9">
    <name type="scientific">Acorus calamus</name>
    <name type="common">Sweet flag</name>
    <dbReference type="NCBI Taxonomy" id="4465"/>
    <lineage>
        <taxon>Eukaryota</taxon>
        <taxon>Viridiplantae</taxon>
        <taxon>Streptophyta</taxon>
        <taxon>Embryophyta</taxon>
        <taxon>Tracheophyta</taxon>
        <taxon>Spermatophyta</taxon>
        <taxon>Magnoliopsida</taxon>
        <taxon>Liliopsida</taxon>
        <taxon>Acoraceae</taxon>
        <taxon>Acorus</taxon>
    </lineage>
</organism>
<dbReference type="Proteomes" id="UP001180020">
    <property type="component" value="Unassembled WGS sequence"/>
</dbReference>
<dbReference type="PROSITE" id="PS51059">
    <property type="entry name" value="PARP_CATALYTIC"/>
    <property type="match status" value="1"/>
</dbReference>
<dbReference type="InterPro" id="IPR044964">
    <property type="entry name" value="RCD1/SRO1-5"/>
</dbReference>
<dbReference type="Pfam" id="PF12174">
    <property type="entry name" value="RST"/>
    <property type="match status" value="1"/>
</dbReference>
<accession>A0AAV9FNG7</accession>
<comment type="caution">
    <text evidence="8">The sequence shown here is derived from an EMBL/GenBank/DDBJ whole genome shotgun (WGS) entry which is preliminary data.</text>
</comment>
<reference evidence="8" key="2">
    <citation type="submission" date="2023-06" db="EMBL/GenBank/DDBJ databases">
        <authorList>
            <person name="Ma L."/>
            <person name="Liu K.-W."/>
            <person name="Li Z."/>
            <person name="Hsiao Y.-Y."/>
            <person name="Qi Y."/>
            <person name="Fu T."/>
            <person name="Tang G."/>
            <person name="Zhang D."/>
            <person name="Sun W.-H."/>
            <person name="Liu D.-K."/>
            <person name="Li Y."/>
            <person name="Chen G.-Z."/>
            <person name="Liu X.-D."/>
            <person name="Liao X.-Y."/>
            <person name="Jiang Y.-T."/>
            <person name="Yu X."/>
            <person name="Hao Y."/>
            <person name="Huang J."/>
            <person name="Zhao X.-W."/>
            <person name="Ke S."/>
            <person name="Chen Y.-Y."/>
            <person name="Wu W.-L."/>
            <person name="Hsu J.-L."/>
            <person name="Lin Y.-F."/>
            <person name="Huang M.-D."/>
            <person name="Li C.-Y."/>
            <person name="Huang L."/>
            <person name="Wang Z.-W."/>
            <person name="Zhao X."/>
            <person name="Zhong W.-Y."/>
            <person name="Peng D.-H."/>
            <person name="Ahmad S."/>
            <person name="Lan S."/>
            <person name="Zhang J.-S."/>
            <person name="Tsai W.-C."/>
            <person name="Van De Peer Y."/>
            <person name="Liu Z.-J."/>
        </authorList>
    </citation>
    <scope>NUCLEOTIDE SEQUENCE</scope>
    <source>
        <strain evidence="8">CP</strain>
        <tissue evidence="8">Leaves</tissue>
    </source>
</reference>
<proteinExistence type="predicted"/>
<evidence type="ECO:0000256" key="4">
    <source>
        <dbReference type="ARBA" id="ARBA00023242"/>
    </source>
</evidence>
<sequence>MELKNAKVLDDGLTIIIDLKRKRSVQCVSGYDVALHSLASEKAAPEELFDGQCKRMKRNECENTHGSFLNKSIIKNYSNFMKSGRPQRLLFYQDGEWNDFPVDIINIFLSDFESRKAIVEVAFEGNRFLLDFIHMTQINLMTGLHKPIAWIDEHGKCFFPEIFSDYSENECTGFHGEDYLPNLNTNTNGICEVNLQLKIEVSGANYSAKEDSVEESASHVRKIKVAWEDFSEHEHDRRSHEKPSLQVMGRSVGKKTYPVSFFSNPDLKCDGNLGICRTPHMELVEETGENEIVLKSISQVTVFEHTHGILSRLDGEESDFVAVQNLFLEGLDRFIAKDDVVGIYRVSPANALLQSRFQLFQKQIGITKNLRGNANVCYAWLASSKEAITEIMTHGLDKKFMFSNGTGVRLAPANCLNISFMHSDVDENGLRHLVLCRVILGNMELVPPNCEQFQPNGENSDSGVDDIQSPKQYFIWNTHIDTHIYPEFVVSFRLPSRSEECLVGKENKSDVTVVSDSSCHNLVKGRDSPVHLKVMDRSSSPAIKCSQDKNHGSSLQAARTPTSPWLPFPVLFTAISSKIPAKDMDLINNHYDEYKSKKLSRDDLIKKLRGIVGDKLLRSILESFQRKPPVGPRCDAPKPTVPNSSL</sequence>
<dbReference type="PANTHER" id="PTHR32263:SF5">
    <property type="entry name" value="INACTIVE POLY [ADP-RIBOSE] POLYMERASE SRO1-RELATED"/>
    <property type="match status" value="1"/>
</dbReference>
<evidence type="ECO:0000256" key="5">
    <source>
        <dbReference type="SAM" id="MobiDB-lite"/>
    </source>
</evidence>
<comment type="subcellular location">
    <subcellularLocation>
        <location evidence="1">Nucleus</location>
    </subcellularLocation>
</comment>
<dbReference type="GO" id="GO:0005634">
    <property type="term" value="C:nucleus"/>
    <property type="evidence" value="ECO:0007669"/>
    <property type="project" value="UniProtKB-SubCell"/>
</dbReference>
<dbReference type="EMBL" id="JAUJYO010000001">
    <property type="protein sequence ID" value="KAK1326418.1"/>
    <property type="molecule type" value="Genomic_DNA"/>
</dbReference>